<name>D0MRV8_PHYIT</name>
<evidence type="ECO:0000256" key="1">
    <source>
        <dbReference type="SAM" id="MobiDB-lite"/>
    </source>
</evidence>
<dbReference type="GeneID" id="9472725"/>
<dbReference type="RefSeq" id="XP_002909413.1">
    <property type="nucleotide sequence ID" value="XM_002909367.1"/>
</dbReference>
<dbReference type="KEGG" id="pif:PITG_00865"/>
<feature type="region of interest" description="Disordered" evidence="1">
    <location>
        <begin position="1"/>
        <end position="31"/>
    </location>
</feature>
<sequence>MTKKLRAKKQKTASNGTPPAADEAVKTSSEEDTQFTEKLSILLFIQPYKSSNVFYVREGYEEYYQLMKKMLLTKTDKCVTVTGTSGIGK</sequence>
<accession>D0MRV8</accession>
<dbReference type="HOGENOM" id="CLU_2459576_0_0_1"/>
<feature type="compositionally biased region" description="Basic residues" evidence="1">
    <location>
        <begin position="1"/>
        <end position="11"/>
    </location>
</feature>
<protein>
    <submittedName>
        <fullName evidence="2">Uncharacterized protein</fullName>
    </submittedName>
</protein>
<evidence type="ECO:0000313" key="2">
    <source>
        <dbReference type="EMBL" id="EEY58227.1"/>
    </source>
</evidence>
<dbReference type="OrthoDB" id="128901at2759"/>
<keyword evidence="3" id="KW-1185">Reference proteome</keyword>
<organism evidence="2 3">
    <name type="scientific">Phytophthora infestans (strain T30-4)</name>
    <name type="common">Potato late blight agent</name>
    <dbReference type="NCBI Taxonomy" id="403677"/>
    <lineage>
        <taxon>Eukaryota</taxon>
        <taxon>Sar</taxon>
        <taxon>Stramenopiles</taxon>
        <taxon>Oomycota</taxon>
        <taxon>Peronosporomycetes</taxon>
        <taxon>Peronosporales</taxon>
        <taxon>Peronosporaceae</taxon>
        <taxon>Phytophthora</taxon>
    </lineage>
</organism>
<reference evidence="3" key="1">
    <citation type="journal article" date="2009" name="Nature">
        <title>Genome sequence and analysis of the Irish potato famine pathogen Phytophthora infestans.</title>
        <authorList>
            <consortium name="The Broad Institute Genome Sequencing Platform"/>
            <person name="Haas B.J."/>
            <person name="Kamoun S."/>
            <person name="Zody M.C."/>
            <person name="Jiang R.H."/>
            <person name="Handsaker R.E."/>
            <person name="Cano L.M."/>
            <person name="Grabherr M."/>
            <person name="Kodira C.D."/>
            <person name="Raffaele S."/>
            <person name="Torto-Alalibo T."/>
            <person name="Bozkurt T.O."/>
            <person name="Ah-Fong A.M."/>
            <person name="Alvarado L."/>
            <person name="Anderson V.L."/>
            <person name="Armstrong M.R."/>
            <person name="Avrova A."/>
            <person name="Baxter L."/>
            <person name="Beynon J."/>
            <person name="Boevink P.C."/>
            <person name="Bollmann S.R."/>
            <person name="Bos J.I."/>
            <person name="Bulone V."/>
            <person name="Cai G."/>
            <person name="Cakir C."/>
            <person name="Carrington J.C."/>
            <person name="Chawner M."/>
            <person name="Conti L."/>
            <person name="Costanzo S."/>
            <person name="Ewan R."/>
            <person name="Fahlgren N."/>
            <person name="Fischbach M.A."/>
            <person name="Fugelstad J."/>
            <person name="Gilroy E.M."/>
            <person name="Gnerre S."/>
            <person name="Green P.J."/>
            <person name="Grenville-Briggs L.J."/>
            <person name="Griffith J."/>
            <person name="Grunwald N.J."/>
            <person name="Horn K."/>
            <person name="Horner N.R."/>
            <person name="Hu C.H."/>
            <person name="Huitema E."/>
            <person name="Jeong D.H."/>
            <person name="Jones A.M."/>
            <person name="Jones J.D."/>
            <person name="Jones R.W."/>
            <person name="Karlsson E.K."/>
            <person name="Kunjeti S.G."/>
            <person name="Lamour K."/>
            <person name="Liu Z."/>
            <person name="Ma L."/>
            <person name="Maclean D."/>
            <person name="Chibucos M.C."/>
            <person name="McDonald H."/>
            <person name="McWalters J."/>
            <person name="Meijer H.J."/>
            <person name="Morgan W."/>
            <person name="Morris P.F."/>
            <person name="Munro C.A."/>
            <person name="O'Neill K."/>
            <person name="Ospina-Giraldo M."/>
            <person name="Pinzon A."/>
            <person name="Pritchard L."/>
            <person name="Ramsahoye B."/>
            <person name="Ren Q."/>
            <person name="Restrepo S."/>
            <person name="Roy S."/>
            <person name="Sadanandom A."/>
            <person name="Savidor A."/>
            <person name="Schornack S."/>
            <person name="Schwartz D.C."/>
            <person name="Schumann U.D."/>
            <person name="Schwessinger B."/>
            <person name="Seyer L."/>
            <person name="Sharpe T."/>
            <person name="Silvar C."/>
            <person name="Song J."/>
            <person name="Studholme D.J."/>
            <person name="Sykes S."/>
            <person name="Thines M."/>
            <person name="van de Vondervoort P.J."/>
            <person name="Phuntumart V."/>
            <person name="Wawra S."/>
            <person name="Weide R."/>
            <person name="Win J."/>
            <person name="Young C."/>
            <person name="Zhou S."/>
            <person name="Fry W."/>
            <person name="Meyers B.C."/>
            <person name="van West P."/>
            <person name="Ristaino J."/>
            <person name="Govers F."/>
            <person name="Birch P.R."/>
            <person name="Whisson S.C."/>
            <person name="Judelson H.S."/>
            <person name="Nusbaum C."/>
        </authorList>
    </citation>
    <scope>NUCLEOTIDE SEQUENCE [LARGE SCALE GENOMIC DNA]</scope>
    <source>
        <strain evidence="3">T30-4</strain>
    </source>
</reference>
<dbReference type="Proteomes" id="UP000006643">
    <property type="component" value="Unassembled WGS sequence"/>
</dbReference>
<dbReference type="VEuPathDB" id="FungiDB:PITG_00865"/>
<evidence type="ECO:0000313" key="3">
    <source>
        <dbReference type="Proteomes" id="UP000006643"/>
    </source>
</evidence>
<proteinExistence type="predicted"/>
<dbReference type="AlphaFoldDB" id="D0MRV8"/>
<gene>
    <name evidence="2" type="ORF">PITG_00865</name>
</gene>
<dbReference type="EMBL" id="DS028118">
    <property type="protein sequence ID" value="EEY58227.1"/>
    <property type="molecule type" value="Genomic_DNA"/>
</dbReference>
<dbReference type="InParanoid" id="D0MRV8"/>